<dbReference type="Proteomes" id="UP000279236">
    <property type="component" value="Unassembled WGS sequence"/>
</dbReference>
<dbReference type="PROSITE" id="PS00107">
    <property type="entry name" value="PROTEIN_KINASE_ATP"/>
    <property type="match status" value="1"/>
</dbReference>
<dbReference type="PROSITE" id="PS50011">
    <property type="entry name" value="PROTEIN_KINASE_DOM"/>
    <property type="match status" value="2"/>
</dbReference>
<dbReference type="Gene3D" id="3.30.930.10">
    <property type="entry name" value="Bira Bifunctional Protein, Domain 2"/>
    <property type="match status" value="1"/>
</dbReference>
<dbReference type="Gene3D" id="3.30.200.20">
    <property type="entry name" value="Phosphorylase Kinase, domain 1"/>
    <property type="match status" value="1"/>
</dbReference>
<evidence type="ECO:0000256" key="10">
    <source>
        <dbReference type="PIRSR" id="PIRSR000660-1"/>
    </source>
</evidence>
<keyword evidence="6 11" id="KW-0067">ATP-binding</keyword>
<dbReference type="InterPro" id="IPR050339">
    <property type="entry name" value="CC_SR_Kinase"/>
</dbReference>
<dbReference type="GeneID" id="39593277"/>
<evidence type="ECO:0000313" key="16">
    <source>
        <dbReference type="EMBL" id="RSH81292.1"/>
    </source>
</evidence>
<evidence type="ECO:0000256" key="7">
    <source>
        <dbReference type="ARBA" id="ARBA00037982"/>
    </source>
</evidence>
<comment type="catalytic activity">
    <reaction evidence="8">
        <text>L-threonyl-[protein] + ATP = O-phospho-L-threonyl-[protein] + ADP + H(+)</text>
        <dbReference type="Rhea" id="RHEA:46608"/>
        <dbReference type="Rhea" id="RHEA-COMP:11060"/>
        <dbReference type="Rhea" id="RHEA-COMP:11605"/>
        <dbReference type="ChEBI" id="CHEBI:15378"/>
        <dbReference type="ChEBI" id="CHEBI:30013"/>
        <dbReference type="ChEBI" id="CHEBI:30616"/>
        <dbReference type="ChEBI" id="CHEBI:61977"/>
        <dbReference type="ChEBI" id="CHEBI:456216"/>
        <dbReference type="EC" id="2.7.11.1"/>
    </reaction>
</comment>
<evidence type="ECO:0000256" key="4">
    <source>
        <dbReference type="ARBA" id="ARBA00022741"/>
    </source>
</evidence>
<proteinExistence type="inferred from homology"/>
<dbReference type="GO" id="GO:0000077">
    <property type="term" value="P:DNA damage checkpoint signaling"/>
    <property type="evidence" value="ECO:0007669"/>
    <property type="project" value="InterPro"/>
</dbReference>
<dbReference type="Gene3D" id="3.40.50.800">
    <property type="entry name" value="Anticodon-binding domain"/>
    <property type="match status" value="1"/>
</dbReference>
<evidence type="ECO:0000256" key="2">
    <source>
        <dbReference type="ARBA" id="ARBA00022527"/>
    </source>
</evidence>
<gene>
    <name evidence="16" type="ORF">EHS24_008734</name>
</gene>
<dbReference type="GO" id="GO:0004694">
    <property type="term" value="F:eukaryotic translation initiation factor 2alpha kinase activity"/>
    <property type="evidence" value="ECO:0007669"/>
    <property type="project" value="InterPro"/>
</dbReference>
<dbReference type="InterPro" id="IPR000719">
    <property type="entry name" value="Prot_kinase_dom"/>
</dbReference>
<dbReference type="Gene3D" id="1.10.510.10">
    <property type="entry name" value="Transferase(Phosphotransferase) domain 1"/>
    <property type="match status" value="2"/>
</dbReference>
<dbReference type="SUPFAM" id="SSF55681">
    <property type="entry name" value="Class II aaRS and biotin synthetases"/>
    <property type="match status" value="1"/>
</dbReference>
<organism evidence="16 17">
    <name type="scientific">Apiotrichum porosum</name>
    <dbReference type="NCBI Taxonomy" id="105984"/>
    <lineage>
        <taxon>Eukaryota</taxon>
        <taxon>Fungi</taxon>
        <taxon>Dikarya</taxon>
        <taxon>Basidiomycota</taxon>
        <taxon>Agaricomycotina</taxon>
        <taxon>Tremellomycetes</taxon>
        <taxon>Trichosporonales</taxon>
        <taxon>Trichosporonaceae</taxon>
        <taxon>Apiotrichum</taxon>
    </lineage>
</organism>
<dbReference type="EMBL" id="RSCE01000007">
    <property type="protein sequence ID" value="RSH81292.1"/>
    <property type="molecule type" value="Genomic_DNA"/>
</dbReference>
<dbReference type="GO" id="GO:0005634">
    <property type="term" value="C:nucleus"/>
    <property type="evidence" value="ECO:0007669"/>
    <property type="project" value="TreeGrafter"/>
</dbReference>
<dbReference type="InterPro" id="IPR036621">
    <property type="entry name" value="Anticodon-bd_dom_sf"/>
</dbReference>
<dbReference type="FunFam" id="3.10.110.10:FF:000050">
    <property type="entry name" value="eIF-2-alpha kinase GCN2"/>
    <property type="match status" value="1"/>
</dbReference>
<dbReference type="CDD" id="cd14046">
    <property type="entry name" value="STKc_EIF2AK4_GCN2_rpt2"/>
    <property type="match status" value="1"/>
</dbReference>
<dbReference type="GO" id="GO:0005829">
    <property type="term" value="C:cytosol"/>
    <property type="evidence" value="ECO:0007669"/>
    <property type="project" value="TreeGrafter"/>
</dbReference>
<evidence type="ECO:0000259" key="15">
    <source>
        <dbReference type="PROSITE" id="PS50908"/>
    </source>
</evidence>
<dbReference type="PANTHER" id="PTHR11042:SF136">
    <property type="entry name" value="EIF-2-ALPHA KINASE GCN2"/>
    <property type="match status" value="1"/>
</dbReference>
<feature type="compositionally biased region" description="Polar residues" evidence="13">
    <location>
        <begin position="497"/>
        <end position="512"/>
    </location>
</feature>
<accession>A0A427XQZ4</accession>
<keyword evidence="2" id="KW-0723">Serine/threonine-protein kinase</keyword>
<feature type="domain" description="Protein kinase" evidence="14">
    <location>
        <begin position="188"/>
        <end position="486"/>
    </location>
</feature>
<evidence type="ECO:0000256" key="8">
    <source>
        <dbReference type="ARBA" id="ARBA00047899"/>
    </source>
</evidence>
<feature type="active site" description="Proton acceptor" evidence="10">
    <location>
        <position position="783"/>
    </location>
</feature>
<feature type="binding site" evidence="12">
    <location>
        <position position="576"/>
    </location>
    <ligand>
        <name>ATP</name>
        <dbReference type="ChEBI" id="CHEBI:30616"/>
    </ligand>
</feature>
<dbReference type="InterPro" id="IPR041715">
    <property type="entry name" value="HisRS-like_core"/>
</dbReference>
<dbReference type="PROSITE" id="PS00108">
    <property type="entry name" value="PROTEIN_KINASE_ST"/>
    <property type="match status" value="1"/>
</dbReference>
<evidence type="ECO:0000259" key="14">
    <source>
        <dbReference type="PROSITE" id="PS50011"/>
    </source>
</evidence>
<dbReference type="GO" id="GO:0009893">
    <property type="term" value="P:positive regulation of metabolic process"/>
    <property type="evidence" value="ECO:0007669"/>
    <property type="project" value="UniProtKB-ARBA"/>
</dbReference>
<keyword evidence="3" id="KW-0808">Transferase</keyword>
<dbReference type="PIRSF" id="PIRSF000660">
    <property type="entry name" value="Ser/Thr_PK_GCN2"/>
    <property type="match status" value="1"/>
</dbReference>
<evidence type="ECO:0000256" key="11">
    <source>
        <dbReference type="PIRSR" id="PIRSR000660-2"/>
    </source>
</evidence>
<dbReference type="InterPro" id="IPR008271">
    <property type="entry name" value="Ser/Thr_kinase_AS"/>
</dbReference>
<evidence type="ECO:0000256" key="6">
    <source>
        <dbReference type="ARBA" id="ARBA00022840"/>
    </source>
</evidence>
<evidence type="ECO:0000256" key="13">
    <source>
        <dbReference type="SAM" id="MobiDB-lite"/>
    </source>
</evidence>
<dbReference type="Pfam" id="PF12745">
    <property type="entry name" value="HGTP_anticodon2"/>
    <property type="match status" value="1"/>
</dbReference>
<feature type="binding site" evidence="11">
    <location>
        <position position="575"/>
    </location>
    <ligand>
        <name>ATP</name>
        <dbReference type="ChEBI" id="CHEBI:30616"/>
    </ligand>
</feature>
<feature type="region of interest" description="Disordered" evidence="13">
    <location>
        <begin position="490"/>
        <end position="512"/>
    </location>
</feature>
<feature type="domain" description="RWD" evidence="15">
    <location>
        <begin position="11"/>
        <end position="121"/>
    </location>
</feature>
<dbReference type="SUPFAM" id="SSF56112">
    <property type="entry name" value="Protein kinase-like (PK-like)"/>
    <property type="match status" value="2"/>
</dbReference>
<name>A0A427XQZ4_9TREE</name>
<dbReference type="FunFam" id="3.30.200.20:FF:000379">
    <property type="entry name" value="eIF-2-alpha kinase GCN2"/>
    <property type="match status" value="1"/>
</dbReference>
<evidence type="ECO:0000313" key="17">
    <source>
        <dbReference type="Proteomes" id="UP000279236"/>
    </source>
</evidence>
<evidence type="ECO:0000256" key="9">
    <source>
        <dbReference type="ARBA" id="ARBA00048679"/>
    </source>
</evidence>
<dbReference type="SMART" id="SM00591">
    <property type="entry name" value="RWD"/>
    <property type="match status" value="1"/>
</dbReference>
<dbReference type="STRING" id="105984.A0A427XQZ4"/>
<dbReference type="InterPro" id="IPR016135">
    <property type="entry name" value="UBQ-conjugating_enzyme/RWD"/>
</dbReference>
<dbReference type="PROSITE" id="PS50908">
    <property type="entry name" value="RWD"/>
    <property type="match status" value="1"/>
</dbReference>
<dbReference type="CDD" id="cd23823">
    <property type="entry name" value="RWD_GCN2"/>
    <property type="match status" value="1"/>
</dbReference>
<dbReference type="Pfam" id="PF05773">
    <property type="entry name" value="RWD"/>
    <property type="match status" value="1"/>
</dbReference>
<protein>
    <recommendedName>
        <fullName evidence="1">non-specific serine/threonine protein kinase</fullName>
        <ecNumber evidence="1">2.7.11.1</ecNumber>
    </recommendedName>
</protein>
<dbReference type="Pfam" id="PF00069">
    <property type="entry name" value="Pkinase"/>
    <property type="match status" value="3"/>
</dbReference>
<feature type="binding site" evidence="11">
    <location>
        <begin position="552"/>
        <end position="560"/>
    </location>
    <ligand>
        <name>ATP</name>
        <dbReference type="ChEBI" id="CHEBI:30616"/>
    </ligand>
</feature>
<dbReference type="RefSeq" id="XP_028476011.1">
    <property type="nucleotide sequence ID" value="XM_028624037.1"/>
</dbReference>
<dbReference type="InterPro" id="IPR006575">
    <property type="entry name" value="RWD_dom"/>
</dbReference>
<dbReference type="OrthoDB" id="341578at2759"/>
<dbReference type="SUPFAM" id="SSF54495">
    <property type="entry name" value="UBC-like"/>
    <property type="match status" value="1"/>
</dbReference>
<dbReference type="InterPro" id="IPR017441">
    <property type="entry name" value="Protein_kinase_ATP_BS"/>
</dbReference>
<dbReference type="EC" id="2.7.11.1" evidence="1"/>
<dbReference type="SMART" id="SM00220">
    <property type="entry name" value="S_TKc"/>
    <property type="match status" value="1"/>
</dbReference>
<dbReference type="GO" id="GO:0005524">
    <property type="term" value="F:ATP binding"/>
    <property type="evidence" value="ECO:0007669"/>
    <property type="project" value="UniProtKB-UniRule"/>
</dbReference>
<feature type="domain" description="Protein kinase" evidence="14">
    <location>
        <begin position="546"/>
        <end position="927"/>
    </location>
</feature>
<comment type="catalytic activity">
    <reaction evidence="9">
        <text>L-seryl-[protein] + ATP = O-phospho-L-seryl-[protein] + ADP + H(+)</text>
        <dbReference type="Rhea" id="RHEA:17989"/>
        <dbReference type="Rhea" id="RHEA-COMP:9863"/>
        <dbReference type="Rhea" id="RHEA-COMP:11604"/>
        <dbReference type="ChEBI" id="CHEBI:15378"/>
        <dbReference type="ChEBI" id="CHEBI:29999"/>
        <dbReference type="ChEBI" id="CHEBI:30616"/>
        <dbReference type="ChEBI" id="CHEBI:83421"/>
        <dbReference type="ChEBI" id="CHEBI:456216"/>
        <dbReference type="EC" id="2.7.11.1"/>
    </reaction>
</comment>
<comment type="caution">
    <text evidence="16">The sequence shown here is derived from an EMBL/GenBank/DDBJ whole genome shotgun (WGS) entry which is preliminary data.</text>
</comment>
<keyword evidence="17" id="KW-1185">Reference proteome</keyword>
<feature type="compositionally biased region" description="Acidic residues" evidence="13">
    <location>
        <begin position="668"/>
        <end position="685"/>
    </location>
</feature>
<dbReference type="Gene3D" id="3.10.110.10">
    <property type="entry name" value="Ubiquitin Conjugating Enzyme"/>
    <property type="match status" value="1"/>
</dbReference>
<keyword evidence="4 11" id="KW-0547">Nucleotide-binding</keyword>
<evidence type="ECO:0000256" key="5">
    <source>
        <dbReference type="ARBA" id="ARBA00022777"/>
    </source>
</evidence>
<dbReference type="InterPro" id="IPR016255">
    <property type="entry name" value="Gcn2"/>
</dbReference>
<evidence type="ECO:0000256" key="1">
    <source>
        <dbReference type="ARBA" id="ARBA00012513"/>
    </source>
</evidence>
<dbReference type="InterPro" id="IPR024435">
    <property type="entry name" value="HisRS-related_dom"/>
</dbReference>
<dbReference type="GO" id="GO:1990625">
    <property type="term" value="P:negative regulation of cytoplasmic translational initiation in response to stress"/>
    <property type="evidence" value="ECO:0007669"/>
    <property type="project" value="TreeGrafter"/>
</dbReference>
<evidence type="ECO:0000256" key="3">
    <source>
        <dbReference type="ARBA" id="ARBA00022679"/>
    </source>
</evidence>
<evidence type="ECO:0000256" key="12">
    <source>
        <dbReference type="PROSITE-ProRule" id="PRU10141"/>
    </source>
</evidence>
<comment type="similarity">
    <text evidence="7">Belongs to the protein kinase superfamily. Ser/Thr protein kinase family. GCN2 subfamily.</text>
</comment>
<dbReference type="PANTHER" id="PTHR11042">
    <property type="entry name" value="EUKARYOTIC TRANSLATION INITIATION FACTOR 2-ALPHA KINASE EIF2-ALPHA KINASE -RELATED"/>
    <property type="match status" value="1"/>
</dbReference>
<dbReference type="InterPro" id="IPR011009">
    <property type="entry name" value="Kinase-like_dom_sf"/>
</dbReference>
<feature type="compositionally biased region" description="Low complexity" evidence="13">
    <location>
        <begin position="686"/>
        <end position="698"/>
    </location>
</feature>
<reference evidence="16 17" key="1">
    <citation type="submission" date="2018-11" db="EMBL/GenBank/DDBJ databases">
        <title>Genome sequence of Apiotrichum porosum DSM 27194.</title>
        <authorList>
            <person name="Aliyu H."/>
            <person name="Gorte O."/>
            <person name="Ochsenreither K."/>
        </authorList>
    </citation>
    <scope>NUCLEOTIDE SEQUENCE [LARGE SCALE GENOMIC DNA]</scope>
    <source>
        <strain evidence="16 17">DSM 27194</strain>
    </source>
</reference>
<feature type="region of interest" description="Disordered" evidence="13">
    <location>
        <begin position="663"/>
        <end position="727"/>
    </location>
</feature>
<sequence>MSEPHKAVQEEELEALHAIFEDDWHDIIPKRTAWGTDGELGWWEVQLRSTDDPRVSVKLKGRMTKTYPTTPPLLSLIEPIKLTAAHVRTLTKLVQDKAKASVGAPMIFDLADMVREWITVNHIPLPKPGEKEPTLMEEMAQREEEKRARRMASVESARLLNEKIMLDATRKQEKARRAQADEEERQRLEKISGLADGELEMRELVLDEPIGVDGHLGVWSKWTLFAGHRQTLWTSYTAEPAGGNSFVKASVPTVTVQVIDFSRHHYLGAQGKKRIDGLVSEVSRLKEVHSPHVAKVYAVQRTKSPKGWERVIIVVERVADGGMLRTWLPNHGFGEETAKDYITQLLSGLVDLHRQHVNQKQLDSDLVLLSPGTNGDMSLKLCGTGYARRIIEYHRSNPFLRTQEDGLSPDEMESPYSYSPKRDQWHAGLIFVQLLFGRNSIRTYPDLNTLLQHVMEVLTGLLNPNHKKRLTAEEALSKLRAPEDEITRRPTRITPGHVSSNPGSQPMSTSSSMHADMFGKSPVFGRGSYFPTNIGGQVYSRYRSDFEEVEFLGKGGFGEVVKARNKLDSRPYAIKKIKLRPEDNVNRVLREVNSLSRVSHQYIVRYYSCWLEEVGPPEPISAGDETMTASTISSESEDIFAVNFDDLSVSRRDHSRSASFPRIRFAGSDDDDEDEDDSDASDSDSDTTTTTSSTNTADPSDRRSRSRAVAIPSKSRPSTDYTGTTTDDGSVQRILYIQMEFVEKQTLREAITAGLSEEEGWRLLVQILQALAHMSSLGIVHRDLKPSNILLDANGNVKIADFGLSTTDLTALEPASGALHMSADFSDQTSNIGTSLYIAPEVIVSKSYNEKADMYSLGVIFFEMCFAFKTGMERVATLTALRQPSMTFPATWTAGYMVKQREIVSMLLRHDPTTRPQATQLLNGPLVPSPDKERKMYDGLITEITNPRSDKYPALVDALFEAHTNALNLDTRIDDYTYDNDYDDNHHIWLTVALQRITELFQRHGAVDDYLPLLVPETTLLNAFPDLQPVRLLDCNGKFVELPASNLLGMARSASRREIERIKRYNVGRRYSELAAGGQPAAHCELCFDIVSPIRSQAAEAELLDVMDKVICECQGSRGLSTHDYEFHVSHESVLAMLLSTVPIQLRARVLKTFKGPAAGVSFESRTSLHSIAGLPKNVLHDLEQCSTPGDFHHVRAKLEEIFPSSRRKLLTAMDEIAAVITFARSSGVTRKIVFRPTLSRNAEFFRGGFMFECVRRGKHNEVLAFGGRYDSLLEHFKEPARQSRKVSGVGMSLNGDQLTRIMAKHESTLSNRLMNKAREEERSFGFLAPSRCDVYVGTFPQVDISTRLQVVGELWRAGIRADLQYDDSRSETELLQECKEQNILYLIMIRAHRTGRDRTDQRPDVKVVRTLTGKAVEVERKNLIEELQQVIADQRRIDASHASGAIAAGAPVKLEDIDTAATKPTVSAQLILPPEPLSSRQKGKPVRKHRHASKTVYYDKCQAFASTVQSTLPVLGVDLAPELLHKLSFDLAWVTDDDVCRSFWHDLPTHERSYADLVRKAVAEHQKTQGSNLWLFNVRDARGFLLQFTPVTEY</sequence>
<dbReference type="InterPro" id="IPR045864">
    <property type="entry name" value="aa-tRNA-synth_II/BPL/LPL"/>
</dbReference>
<dbReference type="Pfam" id="PF13393">
    <property type="entry name" value="tRNA-synt_His"/>
    <property type="match status" value="1"/>
</dbReference>
<keyword evidence="5" id="KW-0418">Kinase</keyword>